<name>A0AAD1DKI2_9FLAO</name>
<dbReference type="Proteomes" id="UP000281741">
    <property type="component" value="Chromosome"/>
</dbReference>
<reference evidence="3 4" key="1">
    <citation type="submission" date="2018-11" db="EMBL/GenBank/DDBJ databases">
        <title>Proposal to divide the Flavobacteriaceae and reorganize its genera based on Amino Acid Identity values calculated from whole genome sequences.</title>
        <authorList>
            <person name="Nicholson A.C."/>
            <person name="Gulvik C.A."/>
            <person name="Whitney A.M."/>
            <person name="Humrighouse B.W."/>
            <person name="Bell M."/>
            <person name="Holmes B."/>
            <person name="Steigerwalt A.G."/>
            <person name="Villarma A."/>
            <person name="Sheth M."/>
            <person name="Batra D."/>
            <person name="Pryor J."/>
            <person name="Bernardet J.-F."/>
            <person name="Hugo C."/>
            <person name="Kampfer P."/>
            <person name="Newman J."/>
            <person name="McQuiston J.R."/>
        </authorList>
    </citation>
    <scope>NUCLEOTIDE SEQUENCE [LARGE SCALE GENOMIC DNA]</scope>
    <source>
        <strain evidence="1 3">G0207</strain>
        <strain evidence="2 4">H5143</strain>
    </source>
</reference>
<sequence length="62" mass="6905">MCPPHFGHFKKPLNGKWLWAIIFPCGLSSQVFPLNTVCTLLKSDSEIKLSWVASTRQASSSL</sequence>
<proteinExistence type="predicted"/>
<accession>A0AAD1DKI2</accession>
<evidence type="ECO:0000313" key="4">
    <source>
        <dbReference type="Proteomes" id="UP000281741"/>
    </source>
</evidence>
<dbReference type="AlphaFoldDB" id="A0AAD1DKI2"/>
<gene>
    <name evidence="1" type="ORF">EG349_00690</name>
    <name evidence="2" type="ORF">EG353_19160</name>
</gene>
<evidence type="ECO:0000313" key="2">
    <source>
        <dbReference type="EMBL" id="AZA97520.1"/>
    </source>
</evidence>
<evidence type="ECO:0000313" key="3">
    <source>
        <dbReference type="Proteomes" id="UP000274073"/>
    </source>
</evidence>
<keyword evidence="4" id="KW-1185">Reference proteome</keyword>
<organism evidence="1 3">
    <name type="scientific">Chryseobacterium shandongense</name>
    <dbReference type="NCBI Taxonomy" id="1493872"/>
    <lineage>
        <taxon>Bacteria</taxon>
        <taxon>Pseudomonadati</taxon>
        <taxon>Bacteroidota</taxon>
        <taxon>Flavobacteriia</taxon>
        <taxon>Flavobacteriales</taxon>
        <taxon>Weeksellaceae</taxon>
        <taxon>Chryseobacterium group</taxon>
        <taxon>Chryseobacterium</taxon>
    </lineage>
</organism>
<evidence type="ECO:0000313" key="1">
    <source>
        <dbReference type="EMBL" id="AZA85413.1"/>
    </source>
</evidence>
<dbReference type="EMBL" id="CP033912">
    <property type="protein sequence ID" value="AZA97520.1"/>
    <property type="molecule type" value="Genomic_DNA"/>
</dbReference>
<dbReference type="Proteomes" id="UP000274073">
    <property type="component" value="Chromosome"/>
</dbReference>
<dbReference type="EMBL" id="CP033915">
    <property type="protein sequence ID" value="AZA85413.1"/>
    <property type="molecule type" value="Genomic_DNA"/>
</dbReference>
<protein>
    <submittedName>
        <fullName evidence="1">Uncharacterized protein</fullName>
    </submittedName>
</protein>